<sequence length="772" mass="85249">MSHMQYEDSQAEDWQSFISWDGELYDPFFQGETDHTGAHGGSYGTSPQLSGSYTSEPPYLVSTAPSVTDLPPSLEYTAVSASPSVQEEQFSLGQAYDTALSFETTATSPLAIHQDSRYYGSFGACGNAIRSPLGNITDSPILDTRYERIPEAFSPSTGSLESTTETVFNPYVTGSSHSFSGLDVRASRVFSNLGAWADQPRIVEPIAEDDWGTTEVAPIPIPQSLPQSYNSMSSSHPRSDQGFGQTHRSMAITIPETARGPTSYNNRANVSGFARRVSPVLSVSPVASRHPRTTALSRSASNSRRKTTTPSPTSDSYGWVAYHPNPLTNRLAPTNSDGMSGRAPKGRKRPLTPQQRRDAALMRLIGSCSNCQRRKEKCDPGMPCKACLEHYKGDLVNHPCRDHTLCDLSATFLSDRLGWHPTTRSLESFIPTGHFEISTGITYTVPLNFGFGPAFPVSVNAVQLDGGQPIVHDHIIYSWPPKPSSGSPHRHAVLPAVLTADSQAHLSQTLDSHLSLLVTHHFRAFPLYCSPLRILREVYIFSRSIPTNTQHYRVLHQALKLLVLVHVGGDITLPSRSESPILTQLIYSTMNIAEDLTPTPCFIRSQFGAIMPELAQSLMKDVLSSLEQLLLNKDCDEWPITLAVLITVLMTVESVHYHAAKLPFHNSYGPTNLSSAEKDLRFNEEKVKELLNFYSACFSGCHARLRPDWEGESFQSHSAATSENKFIEGLREATRQANEAGYLVIKAKETTREDDDDMSYFFDRLVARLLKP</sequence>
<accession>A0A364NFQ5</accession>
<gene>
    <name evidence="4" type="ORF">DDE83_000730</name>
</gene>
<evidence type="ECO:0000259" key="3">
    <source>
        <dbReference type="PROSITE" id="PS50048"/>
    </source>
</evidence>
<dbReference type="PROSITE" id="PS50048">
    <property type="entry name" value="ZN2_CY6_FUNGAL_2"/>
    <property type="match status" value="1"/>
</dbReference>
<proteinExistence type="predicted"/>
<evidence type="ECO:0000313" key="4">
    <source>
        <dbReference type="EMBL" id="RAR15933.1"/>
    </source>
</evidence>
<protein>
    <recommendedName>
        <fullName evidence="3">Zn(2)-C6 fungal-type domain-containing protein</fullName>
    </recommendedName>
</protein>
<dbReference type="InterPro" id="IPR052973">
    <property type="entry name" value="Fungal_sec-metab_reg_TF"/>
</dbReference>
<keyword evidence="1" id="KW-0539">Nucleus</keyword>
<keyword evidence="5" id="KW-1185">Reference proteome</keyword>
<dbReference type="Proteomes" id="UP000249619">
    <property type="component" value="Unassembled WGS sequence"/>
</dbReference>
<dbReference type="GO" id="GO:0008270">
    <property type="term" value="F:zinc ion binding"/>
    <property type="evidence" value="ECO:0007669"/>
    <property type="project" value="InterPro"/>
</dbReference>
<evidence type="ECO:0000256" key="2">
    <source>
        <dbReference type="SAM" id="MobiDB-lite"/>
    </source>
</evidence>
<evidence type="ECO:0000313" key="5">
    <source>
        <dbReference type="Proteomes" id="UP000249619"/>
    </source>
</evidence>
<dbReference type="GO" id="GO:0000981">
    <property type="term" value="F:DNA-binding transcription factor activity, RNA polymerase II-specific"/>
    <property type="evidence" value="ECO:0007669"/>
    <property type="project" value="InterPro"/>
</dbReference>
<organism evidence="4 5">
    <name type="scientific">Stemphylium lycopersici</name>
    <name type="common">Tomato gray leaf spot disease fungus</name>
    <name type="synonym">Thyrospora lycopersici</name>
    <dbReference type="NCBI Taxonomy" id="183478"/>
    <lineage>
        <taxon>Eukaryota</taxon>
        <taxon>Fungi</taxon>
        <taxon>Dikarya</taxon>
        <taxon>Ascomycota</taxon>
        <taxon>Pezizomycotina</taxon>
        <taxon>Dothideomycetes</taxon>
        <taxon>Pleosporomycetidae</taxon>
        <taxon>Pleosporales</taxon>
        <taxon>Pleosporineae</taxon>
        <taxon>Pleosporaceae</taxon>
        <taxon>Stemphylium</taxon>
    </lineage>
</organism>
<feature type="domain" description="Zn(2)-C6 fungal-type" evidence="3">
    <location>
        <begin position="367"/>
        <end position="402"/>
    </location>
</feature>
<dbReference type="PANTHER" id="PTHR35392:SF1">
    <property type="entry name" value="ZN(II)2CYS6 TRANSCRIPTION FACTOR (EUROFUNG)"/>
    <property type="match status" value="1"/>
</dbReference>
<dbReference type="InterPro" id="IPR036864">
    <property type="entry name" value="Zn2-C6_fun-type_DNA-bd_sf"/>
</dbReference>
<feature type="compositionally biased region" description="Polar residues" evidence="2">
    <location>
        <begin position="224"/>
        <end position="246"/>
    </location>
</feature>
<dbReference type="InterPro" id="IPR001138">
    <property type="entry name" value="Zn2Cys6_DnaBD"/>
</dbReference>
<feature type="region of interest" description="Disordered" evidence="2">
    <location>
        <begin position="221"/>
        <end position="246"/>
    </location>
</feature>
<comment type="caution">
    <text evidence="4">The sequence shown here is derived from an EMBL/GenBank/DDBJ whole genome shotgun (WGS) entry which is preliminary data.</text>
</comment>
<dbReference type="SUPFAM" id="SSF57701">
    <property type="entry name" value="Zn2/Cys6 DNA-binding domain"/>
    <property type="match status" value="1"/>
</dbReference>
<feature type="region of interest" description="Disordered" evidence="2">
    <location>
        <begin position="29"/>
        <end position="57"/>
    </location>
</feature>
<name>A0A364NFQ5_STELY</name>
<dbReference type="CDD" id="cd00067">
    <property type="entry name" value="GAL4"/>
    <property type="match status" value="1"/>
</dbReference>
<evidence type="ECO:0000256" key="1">
    <source>
        <dbReference type="ARBA" id="ARBA00023242"/>
    </source>
</evidence>
<feature type="region of interest" description="Disordered" evidence="2">
    <location>
        <begin position="283"/>
        <end position="356"/>
    </location>
</feature>
<dbReference type="PANTHER" id="PTHR35392">
    <property type="entry name" value="ZN(II)2CYS6 TRANSCRIPTION FACTOR (EUROFUNG)-RELATED-RELATED"/>
    <property type="match status" value="1"/>
</dbReference>
<reference evidence="5" key="1">
    <citation type="submission" date="2018-05" db="EMBL/GenBank/DDBJ databases">
        <title>Draft genome sequence of Stemphylium lycopersici strain CIDEFI 213.</title>
        <authorList>
            <person name="Medina R."/>
            <person name="Franco M.E.E."/>
            <person name="Lucentini C.G."/>
            <person name="Saparrat M.C.N."/>
            <person name="Balatti P.A."/>
        </authorList>
    </citation>
    <scope>NUCLEOTIDE SEQUENCE [LARGE SCALE GENOMIC DNA]</scope>
    <source>
        <strain evidence="5">CIDEFI 213</strain>
    </source>
</reference>
<dbReference type="STRING" id="183478.A0A364NFQ5"/>
<dbReference type="EMBL" id="QGDH01000007">
    <property type="protein sequence ID" value="RAR15933.1"/>
    <property type="molecule type" value="Genomic_DNA"/>
</dbReference>
<feature type="compositionally biased region" description="Polar residues" evidence="2">
    <location>
        <begin position="44"/>
        <end position="55"/>
    </location>
</feature>
<dbReference type="AlphaFoldDB" id="A0A364NFQ5"/>
<feature type="compositionally biased region" description="Polar residues" evidence="2">
    <location>
        <begin position="326"/>
        <end position="338"/>
    </location>
</feature>